<protein>
    <submittedName>
        <fullName evidence="8">Uncharacterized protein</fullName>
    </submittedName>
</protein>
<dbReference type="Pfam" id="PF13086">
    <property type="entry name" value="AAA_11"/>
    <property type="match status" value="1"/>
</dbReference>
<dbReference type="SUPFAM" id="SSF52540">
    <property type="entry name" value="P-loop containing nucleoside triphosphate hydrolases"/>
    <property type="match status" value="1"/>
</dbReference>
<dbReference type="Gene3D" id="3.40.50.300">
    <property type="entry name" value="P-loop containing nucleotide triphosphate hydrolases"/>
    <property type="match status" value="2"/>
</dbReference>
<comment type="similarity">
    <text evidence="1">Belongs to the DNA2/NAM7 helicase family.</text>
</comment>
<dbReference type="GO" id="GO:0005524">
    <property type="term" value="F:ATP binding"/>
    <property type="evidence" value="ECO:0007669"/>
    <property type="project" value="UniProtKB-KW"/>
</dbReference>
<dbReference type="PANTHER" id="PTHR43788">
    <property type="entry name" value="DNA2/NAM7 HELICASE FAMILY MEMBER"/>
    <property type="match status" value="1"/>
</dbReference>
<evidence type="ECO:0000313" key="8">
    <source>
        <dbReference type="EMBL" id="KAF4741957.1"/>
    </source>
</evidence>
<dbReference type="OMA" id="NKIMDGR"/>
<dbReference type="GO" id="GO:0016787">
    <property type="term" value="F:hydrolase activity"/>
    <property type="evidence" value="ECO:0007669"/>
    <property type="project" value="UniProtKB-KW"/>
</dbReference>
<sequence>MPSDGTLSGTVYVETVYSAALVPGRKLPRVVVDEASQLTIAGTLLPIMQGAEQVVLLGDDRQLSSVTGGRSLFDELLASKLVKPKFLREQFRMHPEVAAFSSQHFYDHQLTCHPSWKS</sequence>
<proteinExistence type="inferred from homology"/>
<reference evidence="8 9" key="1">
    <citation type="submission" date="2020-04" db="EMBL/GenBank/DDBJ databases">
        <title>Perkinsus olseni comparative genomics.</title>
        <authorList>
            <person name="Bogema D.R."/>
        </authorList>
    </citation>
    <scope>NUCLEOTIDE SEQUENCE [LARGE SCALE GENOMIC DNA]</scope>
    <source>
        <strain evidence="8 9">ATCC PRA-207</strain>
    </source>
</reference>
<keyword evidence="3" id="KW-0378">Hydrolase</keyword>
<dbReference type="Proteomes" id="UP000553632">
    <property type="component" value="Unassembled WGS sequence"/>
</dbReference>
<evidence type="ECO:0000259" key="7">
    <source>
        <dbReference type="Pfam" id="PF13087"/>
    </source>
</evidence>
<feature type="non-terminal residue" evidence="8">
    <location>
        <position position="1"/>
    </location>
</feature>
<gene>
    <name evidence="8" type="ORF">FOZ63_018456</name>
</gene>
<dbReference type="GO" id="GO:0043139">
    <property type="term" value="F:5'-3' DNA helicase activity"/>
    <property type="evidence" value="ECO:0007669"/>
    <property type="project" value="TreeGrafter"/>
</dbReference>
<keyword evidence="4" id="KW-0347">Helicase</keyword>
<keyword evidence="5" id="KW-0067">ATP-binding</keyword>
<dbReference type="InterPro" id="IPR027417">
    <property type="entry name" value="P-loop_NTPase"/>
</dbReference>
<evidence type="ECO:0000313" key="9">
    <source>
        <dbReference type="Proteomes" id="UP000553632"/>
    </source>
</evidence>
<dbReference type="Pfam" id="PF13087">
    <property type="entry name" value="AAA_12"/>
    <property type="match status" value="1"/>
</dbReference>
<evidence type="ECO:0000256" key="3">
    <source>
        <dbReference type="ARBA" id="ARBA00022801"/>
    </source>
</evidence>
<evidence type="ECO:0000256" key="1">
    <source>
        <dbReference type="ARBA" id="ARBA00007913"/>
    </source>
</evidence>
<comment type="caution">
    <text evidence="8">The sequence shown here is derived from an EMBL/GenBank/DDBJ whole genome shotgun (WGS) entry which is preliminary data.</text>
</comment>
<evidence type="ECO:0000256" key="4">
    <source>
        <dbReference type="ARBA" id="ARBA00022806"/>
    </source>
</evidence>
<evidence type="ECO:0000256" key="2">
    <source>
        <dbReference type="ARBA" id="ARBA00022741"/>
    </source>
</evidence>
<evidence type="ECO:0000256" key="5">
    <source>
        <dbReference type="ARBA" id="ARBA00022840"/>
    </source>
</evidence>
<organism evidence="8 9">
    <name type="scientific">Perkinsus olseni</name>
    <name type="common">Perkinsus atlanticus</name>
    <dbReference type="NCBI Taxonomy" id="32597"/>
    <lineage>
        <taxon>Eukaryota</taxon>
        <taxon>Sar</taxon>
        <taxon>Alveolata</taxon>
        <taxon>Perkinsozoa</taxon>
        <taxon>Perkinsea</taxon>
        <taxon>Perkinsida</taxon>
        <taxon>Perkinsidae</taxon>
        <taxon>Perkinsus</taxon>
    </lineage>
</organism>
<feature type="domain" description="DNA2/NAM7 helicase-like C-terminal" evidence="7">
    <location>
        <begin position="70"/>
        <end position="116"/>
    </location>
</feature>
<evidence type="ECO:0000259" key="6">
    <source>
        <dbReference type="Pfam" id="PF13086"/>
    </source>
</evidence>
<accession>A0A7J6TAR1</accession>
<feature type="domain" description="DNA2/NAM7 helicase helicase" evidence="6">
    <location>
        <begin position="28"/>
        <end position="66"/>
    </location>
</feature>
<name>A0A7J6TAR1_PEROL</name>
<dbReference type="AlphaFoldDB" id="A0A7J6TAR1"/>
<dbReference type="InterPro" id="IPR041679">
    <property type="entry name" value="DNA2/NAM7-like_C"/>
</dbReference>
<dbReference type="InterPro" id="IPR041677">
    <property type="entry name" value="DNA2/NAM7_AAA_11"/>
</dbReference>
<dbReference type="PANTHER" id="PTHR43788:SF8">
    <property type="entry name" value="DNA-BINDING PROTEIN SMUBP-2"/>
    <property type="match status" value="1"/>
</dbReference>
<keyword evidence="2" id="KW-0547">Nucleotide-binding</keyword>
<dbReference type="InterPro" id="IPR050534">
    <property type="entry name" value="Coronavir_polyprotein_1ab"/>
</dbReference>
<dbReference type="EMBL" id="JABANO010012348">
    <property type="protein sequence ID" value="KAF4741957.1"/>
    <property type="molecule type" value="Genomic_DNA"/>
</dbReference>
<keyword evidence="9" id="KW-1185">Reference proteome</keyword>